<evidence type="ECO:0000256" key="2">
    <source>
        <dbReference type="ARBA" id="ARBA00023274"/>
    </source>
</evidence>
<dbReference type="GO" id="GO:1990904">
    <property type="term" value="C:ribonucleoprotein complex"/>
    <property type="evidence" value="ECO:0007669"/>
    <property type="project" value="UniProtKB-KW"/>
</dbReference>
<comment type="caution">
    <text evidence="3">The sequence shown here is derived from an EMBL/GenBank/DDBJ whole genome shotgun (WGS) entry which is preliminary data.</text>
</comment>
<dbReference type="Gene3D" id="2.30.170.40">
    <property type="entry name" value="Ribosomal protein L28/L24"/>
    <property type="match status" value="1"/>
</dbReference>
<evidence type="ECO:0000256" key="1">
    <source>
        <dbReference type="ARBA" id="ARBA00022980"/>
    </source>
</evidence>
<organism evidence="3 4">
    <name type="scientific">Candidatus Roizmanbacteria bacterium GW2011_GWA2_35_19</name>
    <dbReference type="NCBI Taxonomy" id="1618478"/>
    <lineage>
        <taxon>Bacteria</taxon>
        <taxon>Candidatus Roizmaniibacteriota</taxon>
    </lineage>
</organism>
<evidence type="ECO:0000313" key="4">
    <source>
        <dbReference type="Proteomes" id="UP000034457"/>
    </source>
</evidence>
<dbReference type="Proteomes" id="UP000034457">
    <property type="component" value="Unassembled WGS sequence"/>
</dbReference>
<gene>
    <name evidence="3" type="ORF">UR68_C0040G0020</name>
</gene>
<protein>
    <recommendedName>
        <fullName evidence="5">50S ribosomal protein L28</fullName>
    </recommendedName>
</protein>
<dbReference type="InterPro" id="IPR037147">
    <property type="entry name" value="Ribosomal_bL28_sf"/>
</dbReference>
<dbReference type="EMBL" id="LBQC01000040">
    <property type="protein sequence ID" value="KKP70633.1"/>
    <property type="molecule type" value="Genomic_DNA"/>
</dbReference>
<keyword evidence="1" id="KW-0689">Ribosomal protein</keyword>
<sequence length="104" mass="11927">MENSCYHCGKTVLYGRTHTHHRGVAGGRWKKRAPKKQKIFRSNFVRLSIIENGLKKRIKMCAKCLKRVRKDMKDGKKPFVVLAAVKKEMNAKNKASKVAEEAKT</sequence>
<evidence type="ECO:0000313" key="3">
    <source>
        <dbReference type="EMBL" id="KKP70633.1"/>
    </source>
</evidence>
<reference evidence="3 4" key="1">
    <citation type="journal article" date="2015" name="Nature">
        <title>rRNA introns, odd ribosomes, and small enigmatic genomes across a large radiation of phyla.</title>
        <authorList>
            <person name="Brown C.T."/>
            <person name="Hug L.A."/>
            <person name="Thomas B.C."/>
            <person name="Sharon I."/>
            <person name="Castelle C.J."/>
            <person name="Singh A."/>
            <person name="Wilkins M.J."/>
            <person name="Williams K.H."/>
            <person name="Banfield J.F."/>
        </authorList>
    </citation>
    <scope>NUCLEOTIDE SEQUENCE [LARGE SCALE GENOMIC DNA]</scope>
</reference>
<dbReference type="InterPro" id="IPR034704">
    <property type="entry name" value="Ribosomal_bL28/bL31-like_sf"/>
</dbReference>
<dbReference type="GO" id="GO:0005840">
    <property type="term" value="C:ribosome"/>
    <property type="evidence" value="ECO:0007669"/>
    <property type="project" value="UniProtKB-KW"/>
</dbReference>
<name>A0A0G0BMJ1_9BACT</name>
<keyword evidence="2" id="KW-0687">Ribonucleoprotein</keyword>
<proteinExistence type="predicted"/>
<evidence type="ECO:0008006" key="5">
    <source>
        <dbReference type="Google" id="ProtNLM"/>
    </source>
</evidence>
<dbReference type="AlphaFoldDB" id="A0A0G0BMJ1"/>
<dbReference type="SUPFAM" id="SSF143800">
    <property type="entry name" value="L28p-like"/>
    <property type="match status" value="1"/>
</dbReference>
<accession>A0A0G0BMJ1</accession>
<dbReference type="GO" id="GO:0003735">
    <property type="term" value="F:structural constituent of ribosome"/>
    <property type="evidence" value="ECO:0007669"/>
    <property type="project" value="InterPro"/>
</dbReference>